<keyword evidence="1" id="KW-0732">Signal</keyword>
<name>A0A2I2YD48_GORGO</name>
<evidence type="ECO:0000313" key="3">
    <source>
        <dbReference type="Proteomes" id="UP000001519"/>
    </source>
</evidence>
<proteinExistence type="predicted"/>
<dbReference type="EMBL" id="CABD030067313">
    <property type="status" value="NOT_ANNOTATED_CDS"/>
    <property type="molecule type" value="Genomic_DNA"/>
</dbReference>
<evidence type="ECO:0000313" key="2">
    <source>
        <dbReference type="Ensembl" id="ENSGGOP00000032831.1"/>
    </source>
</evidence>
<feature type="signal peptide" evidence="1">
    <location>
        <begin position="1"/>
        <end position="30"/>
    </location>
</feature>
<dbReference type="EMBL" id="CABD030067311">
    <property type="status" value="NOT_ANNOTATED_CDS"/>
    <property type="molecule type" value="Genomic_DNA"/>
</dbReference>
<dbReference type="Ensembl" id="ENSGGOT00000062245.1">
    <property type="protein sequence ID" value="ENSGGOP00000032831.1"/>
    <property type="gene ID" value="ENSGGOG00000016209.3"/>
</dbReference>
<dbReference type="EMBL" id="CABD030067312">
    <property type="status" value="NOT_ANNOTATED_CDS"/>
    <property type="molecule type" value="Genomic_DNA"/>
</dbReference>
<accession>A0A2I2YD48</accession>
<reference evidence="2 3" key="2">
    <citation type="journal article" date="2012" name="Nature">
        <title>Insights into hominid evolution from the gorilla genome sequence.</title>
        <authorList>
            <person name="Scally A."/>
            <person name="Dutheil J.Y."/>
            <person name="Hillier L.W."/>
            <person name="Jordan G.E."/>
            <person name="Goodhead I."/>
            <person name="Herrero J."/>
            <person name="Hobolth A."/>
            <person name="Lappalainen T."/>
            <person name="Mailund T."/>
            <person name="Marques-Bonet T."/>
            <person name="McCarthy S."/>
            <person name="Montgomery S.H."/>
            <person name="Schwalie P.C."/>
            <person name="Tang Y.A."/>
            <person name="Ward M.C."/>
            <person name="Xue Y."/>
            <person name="Yngvadottir B."/>
            <person name="Alkan C."/>
            <person name="Andersen L.N."/>
            <person name="Ayub Q."/>
            <person name="Ball E.V."/>
            <person name="Beal K."/>
            <person name="Bradley B.J."/>
            <person name="Chen Y."/>
            <person name="Clee C.M."/>
            <person name="Fitzgerald S."/>
            <person name="Graves T.A."/>
            <person name="Gu Y."/>
            <person name="Heath P."/>
            <person name="Heger A."/>
            <person name="Karakoc E."/>
            <person name="Kolb-Kokocinski A."/>
            <person name="Laird G.K."/>
            <person name="Lunter G."/>
            <person name="Meader S."/>
            <person name="Mort M."/>
            <person name="Mullikin J.C."/>
            <person name="Munch K."/>
            <person name="O'Connor T.D."/>
            <person name="Phillips A.D."/>
            <person name="Prado-Martinez J."/>
            <person name="Rogers A.S."/>
            <person name="Sajjadian S."/>
            <person name="Schmidt D."/>
            <person name="Shaw K."/>
            <person name="Simpson J.T."/>
            <person name="Stenson P.D."/>
            <person name="Turner D.J."/>
            <person name="Vigilant L."/>
            <person name="Vilella A.J."/>
            <person name="Whitener W."/>
            <person name="Zhu B."/>
            <person name="Cooper D.N."/>
            <person name="de Jong P."/>
            <person name="Dermitzakis E.T."/>
            <person name="Eichler E.E."/>
            <person name="Flicek P."/>
            <person name="Goldman N."/>
            <person name="Mundy N.I."/>
            <person name="Ning Z."/>
            <person name="Odom D.T."/>
            <person name="Ponting C.P."/>
            <person name="Quail M.A."/>
            <person name="Ryder O.A."/>
            <person name="Searle S.M."/>
            <person name="Warren W.C."/>
            <person name="Wilson R.K."/>
            <person name="Schierup M.H."/>
            <person name="Rogers J."/>
            <person name="Tyler-Smith C."/>
            <person name="Durbin R."/>
        </authorList>
    </citation>
    <scope>NUCLEOTIDE SEQUENCE [LARGE SCALE GENOMIC DNA]</scope>
</reference>
<dbReference type="GeneTree" id="ENSGT00940000156959"/>
<sequence>MPGRWRWQRDMHPARKLLSLLFLILMGTELTQDSAAPDSLLRSSKGSTRGSLAAIVIWRGKSESRIATTPGIFRGGGTLVLAPTHTPEWLILPLGITLPLGAPETGGGDCAAETWKGSQRAGQLCALLA</sequence>
<keyword evidence="3" id="KW-1185">Reference proteome</keyword>
<dbReference type="Proteomes" id="UP000001519">
    <property type="component" value="Chromosome 9"/>
</dbReference>
<dbReference type="AlphaFoldDB" id="A0A2I2YD48"/>
<feature type="chain" id="PRO_5014171286" evidence="1">
    <location>
        <begin position="31"/>
        <end position="129"/>
    </location>
</feature>
<evidence type="ECO:0000256" key="1">
    <source>
        <dbReference type="SAM" id="SignalP"/>
    </source>
</evidence>
<reference evidence="3" key="1">
    <citation type="submission" date="2011-05" db="EMBL/GenBank/DDBJ databases">
        <title>Insights into the evolution of the great apes provided by the gorilla genome.</title>
        <authorList>
            <person name="Scally A."/>
        </authorList>
    </citation>
    <scope>NUCLEOTIDE SEQUENCE [LARGE SCALE GENOMIC DNA]</scope>
</reference>
<reference evidence="2" key="4">
    <citation type="submission" date="2025-09" db="UniProtKB">
        <authorList>
            <consortium name="Ensembl"/>
        </authorList>
    </citation>
    <scope>IDENTIFICATION</scope>
</reference>
<dbReference type="Bgee" id="ENSGGOG00000016209">
    <property type="expression patterns" value="Expressed in frontal cortex and 6 other cell types or tissues"/>
</dbReference>
<organism evidence="2 3">
    <name type="scientific">Gorilla gorilla gorilla</name>
    <name type="common">Western lowland gorilla</name>
    <dbReference type="NCBI Taxonomy" id="9595"/>
    <lineage>
        <taxon>Eukaryota</taxon>
        <taxon>Metazoa</taxon>
        <taxon>Chordata</taxon>
        <taxon>Craniata</taxon>
        <taxon>Vertebrata</taxon>
        <taxon>Euteleostomi</taxon>
        <taxon>Mammalia</taxon>
        <taxon>Eutheria</taxon>
        <taxon>Euarchontoglires</taxon>
        <taxon>Primates</taxon>
        <taxon>Haplorrhini</taxon>
        <taxon>Catarrhini</taxon>
        <taxon>Hominidae</taxon>
        <taxon>Gorilla</taxon>
    </lineage>
</organism>
<protein>
    <submittedName>
        <fullName evidence="2">Olfactomedin 1</fullName>
    </submittedName>
</protein>
<reference evidence="2" key="3">
    <citation type="submission" date="2025-08" db="UniProtKB">
        <authorList>
            <consortium name="Ensembl"/>
        </authorList>
    </citation>
    <scope>IDENTIFICATION</scope>
</reference>
<gene>
    <name evidence="2" type="primary">LOC101131736</name>
</gene>